<dbReference type="AlphaFoldDB" id="A0A1X2ASV4"/>
<gene>
    <name evidence="1" type="ORF">AWB90_00010</name>
</gene>
<dbReference type="Proteomes" id="UP000193285">
    <property type="component" value="Unassembled WGS sequence"/>
</dbReference>
<accession>A0A1X2ASV4</accession>
<reference evidence="1 2" key="1">
    <citation type="journal article" date="2015" name="Emerg. Microbes Infect.">
        <title>Characterization of 17 strains belonging to the Mycobacterium simiae complex and description of Mycobacterium paraense sp. nov.</title>
        <authorList>
            <person name="Fusco da Costa A.R."/>
            <person name="Fedrizzi T."/>
            <person name="Lopes M.L."/>
            <person name="Pecorari M."/>
            <person name="Oliveira da Costa W.L."/>
            <person name="Giacobazzi E."/>
            <person name="da Costa Bahia J.R."/>
            <person name="De Sanctis V."/>
            <person name="Batista Lima K.V."/>
            <person name="Bertorelli R."/>
            <person name="Grottola A."/>
            <person name="Fabio A."/>
            <person name="Mariottini A."/>
            <person name="Ferretti P."/>
            <person name="Di Leva F."/>
            <person name="Fregni Serpini G."/>
            <person name="Tagliazucchi S."/>
            <person name="Rumpianesi F."/>
            <person name="Jousson O."/>
            <person name="Segata N."/>
            <person name="Tortoli E."/>
        </authorList>
    </citation>
    <scope>NUCLEOTIDE SEQUENCE [LARGE SCALE GENOMIC DNA]</scope>
    <source>
        <strain evidence="1 2">IEC33</strain>
    </source>
</reference>
<dbReference type="RefSeq" id="WP_085187629.1">
    <property type="nucleotide sequence ID" value="NZ_LQPN01000001.1"/>
</dbReference>
<sequence length="62" mass="7126">MAVKVTLVGNKVEKFDHEDANYDERRDGKLEVDQGDGNTKLYRENTWVAVEGKKKPFQIPFA</sequence>
<evidence type="ECO:0000313" key="1">
    <source>
        <dbReference type="EMBL" id="ORW54527.1"/>
    </source>
</evidence>
<name>A0A1X2ASV4_9MYCO</name>
<organism evidence="1 2">
    <name type="scientific">Mycobacterium paraense</name>
    <dbReference type="NCBI Taxonomy" id="767916"/>
    <lineage>
        <taxon>Bacteria</taxon>
        <taxon>Bacillati</taxon>
        <taxon>Actinomycetota</taxon>
        <taxon>Actinomycetes</taxon>
        <taxon>Mycobacteriales</taxon>
        <taxon>Mycobacteriaceae</taxon>
        <taxon>Mycobacterium</taxon>
        <taxon>Mycobacterium simiae complex</taxon>
    </lineage>
</organism>
<dbReference type="EMBL" id="LQPN01000001">
    <property type="protein sequence ID" value="ORW54527.1"/>
    <property type="molecule type" value="Genomic_DNA"/>
</dbReference>
<protein>
    <submittedName>
        <fullName evidence="1">Uncharacterized protein</fullName>
    </submittedName>
</protein>
<proteinExistence type="predicted"/>
<evidence type="ECO:0000313" key="2">
    <source>
        <dbReference type="Proteomes" id="UP000193285"/>
    </source>
</evidence>
<comment type="caution">
    <text evidence="1">The sequence shown here is derived from an EMBL/GenBank/DDBJ whole genome shotgun (WGS) entry which is preliminary data.</text>
</comment>